<dbReference type="PROSITE" id="PS50893">
    <property type="entry name" value="ABC_TRANSPORTER_2"/>
    <property type="match status" value="1"/>
</dbReference>
<protein>
    <recommendedName>
        <fullName evidence="6">ABC transporter domain-containing protein</fullName>
    </recommendedName>
</protein>
<keyword evidence="5" id="KW-0046">Antibiotic resistance</keyword>
<dbReference type="EMBL" id="AP026798">
    <property type="protein sequence ID" value="BDR52994.1"/>
    <property type="molecule type" value="Genomic_DNA"/>
</dbReference>
<dbReference type="InterPro" id="IPR003593">
    <property type="entry name" value="AAA+_ATPase"/>
</dbReference>
<dbReference type="InterPro" id="IPR017871">
    <property type="entry name" value="ABC_transporter-like_CS"/>
</dbReference>
<dbReference type="Pfam" id="PF00005">
    <property type="entry name" value="ABC_tran"/>
    <property type="match status" value="1"/>
</dbReference>
<dbReference type="PANTHER" id="PTHR42711:SF17">
    <property type="entry name" value="ABC TRANSPORTER ATP-BINDING PROTEIN"/>
    <property type="match status" value="1"/>
</dbReference>
<keyword evidence="3" id="KW-0547">Nucleotide-binding</keyword>
<dbReference type="SUPFAM" id="SSF52540">
    <property type="entry name" value="P-loop containing nucleoside triphosphate hydrolases"/>
    <property type="match status" value="1"/>
</dbReference>
<evidence type="ECO:0000313" key="7">
    <source>
        <dbReference type="EMBL" id="BDR52994.1"/>
    </source>
</evidence>
<evidence type="ECO:0000259" key="6">
    <source>
        <dbReference type="PROSITE" id="PS50893"/>
    </source>
</evidence>
<reference evidence="7 8" key="1">
    <citation type="journal article" date="2023" name="Microbiol. Spectr.">
        <title>Symbiosis of Carpenter Bees with Uncharacterized Lactic Acid Bacteria Showing NAD Auxotrophy.</title>
        <authorList>
            <person name="Kawasaki S."/>
            <person name="Ozawa K."/>
            <person name="Mori T."/>
            <person name="Yamamoto A."/>
            <person name="Ito M."/>
            <person name="Ohkuma M."/>
            <person name="Sakamoto M."/>
            <person name="Matsutani M."/>
        </authorList>
    </citation>
    <scope>NUCLEOTIDE SEQUENCE [LARGE SCALE GENOMIC DNA]</scope>
    <source>
        <strain evidence="7 8">Kim37-2</strain>
    </source>
</reference>
<comment type="subcellular location">
    <subcellularLocation>
        <location evidence="1">Cell membrane</location>
        <topology evidence="1">Peripheral membrane protein</topology>
    </subcellularLocation>
</comment>
<keyword evidence="2" id="KW-0813">Transport</keyword>
<evidence type="ECO:0000256" key="5">
    <source>
        <dbReference type="ARBA" id="ARBA00023251"/>
    </source>
</evidence>
<dbReference type="InterPro" id="IPR003439">
    <property type="entry name" value="ABC_transporter-like_ATP-bd"/>
</dbReference>
<dbReference type="InterPro" id="IPR050763">
    <property type="entry name" value="ABC_transporter_ATP-binding"/>
</dbReference>
<organism evidence="7 8">
    <name type="scientific">Bombiscardovia nodaiensis</name>
    <dbReference type="NCBI Taxonomy" id="2932181"/>
    <lineage>
        <taxon>Bacteria</taxon>
        <taxon>Bacillati</taxon>
        <taxon>Actinomycetota</taxon>
        <taxon>Actinomycetes</taxon>
        <taxon>Bifidobacteriales</taxon>
        <taxon>Bifidobacteriaceae</taxon>
        <taxon>Bombiscardovia</taxon>
    </lineage>
</organism>
<evidence type="ECO:0000256" key="3">
    <source>
        <dbReference type="ARBA" id="ARBA00022741"/>
    </source>
</evidence>
<keyword evidence="8" id="KW-1185">Reference proteome</keyword>
<dbReference type="CDD" id="cd03230">
    <property type="entry name" value="ABC_DR_subfamily_A"/>
    <property type="match status" value="1"/>
</dbReference>
<evidence type="ECO:0000256" key="1">
    <source>
        <dbReference type="ARBA" id="ARBA00004202"/>
    </source>
</evidence>
<name>A0ABN6SA61_9BIFI</name>
<evidence type="ECO:0000256" key="2">
    <source>
        <dbReference type="ARBA" id="ARBA00022448"/>
    </source>
</evidence>
<dbReference type="InterPro" id="IPR027417">
    <property type="entry name" value="P-loop_NTPase"/>
</dbReference>
<sequence>MTDYAIRAEGITVQYGDFKALNDLTFFAETGKIIGLLGPNGAGKSTFVDTVIGARKAAQGSIRTLSFDPIAQAKELRPNIGIVLQSAGFPTGMKVKDILFSWRRYIPGMTKDDVLGIAKQVNLAYLMDRPLSSLSGGESRRVDIAIALYGNPKLIVLDEPTTGLDPISRENVWDIIRQQRDHGSTVLLTTHYLDEVEALSDSVSVINHGHITATGTVEQLAVSVPAPRLSSVSAQPEILQALTQLLPPESNPGYQQNRLEWLSHNPASDMAAIYRACFEQHWEISDIRVEKPSLRAAYSSLVEEQDKPSLVKDEHQ</sequence>
<proteinExistence type="predicted"/>
<gene>
    <name evidence="7" type="ORF">KIM372_09010</name>
</gene>
<accession>A0ABN6SA61</accession>
<dbReference type="Gene3D" id="3.40.50.300">
    <property type="entry name" value="P-loop containing nucleotide triphosphate hydrolases"/>
    <property type="match status" value="1"/>
</dbReference>
<evidence type="ECO:0000256" key="4">
    <source>
        <dbReference type="ARBA" id="ARBA00022840"/>
    </source>
</evidence>
<dbReference type="PROSITE" id="PS00211">
    <property type="entry name" value="ABC_TRANSPORTER_1"/>
    <property type="match status" value="1"/>
</dbReference>
<feature type="domain" description="ABC transporter" evidence="6">
    <location>
        <begin position="6"/>
        <end position="233"/>
    </location>
</feature>
<dbReference type="SMART" id="SM00382">
    <property type="entry name" value="AAA"/>
    <property type="match status" value="1"/>
</dbReference>
<dbReference type="PANTHER" id="PTHR42711">
    <property type="entry name" value="ABC TRANSPORTER ATP-BINDING PROTEIN"/>
    <property type="match status" value="1"/>
</dbReference>
<keyword evidence="4" id="KW-0067">ATP-binding</keyword>
<dbReference type="Proteomes" id="UP001321766">
    <property type="component" value="Chromosome"/>
</dbReference>
<evidence type="ECO:0000313" key="8">
    <source>
        <dbReference type="Proteomes" id="UP001321766"/>
    </source>
</evidence>